<dbReference type="Proteomes" id="UP000248188">
    <property type="component" value="Unassembled WGS sequence"/>
</dbReference>
<gene>
    <name evidence="1" type="ORF">DMX08_30305</name>
</gene>
<dbReference type="OrthoDB" id="6971791at2"/>
<organism evidence="1 2">
    <name type="scientific">Pseudomonas protegens</name>
    <dbReference type="NCBI Taxonomy" id="380021"/>
    <lineage>
        <taxon>Bacteria</taxon>
        <taxon>Pseudomonadati</taxon>
        <taxon>Pseudomonadota</taxon>
        <taxon>Gammaproteobacteria</taxon>
        <taxon>Pseudomonadales</taxon>
        <taxon>Pseudomonadaceae</taxon>
        <taxon>Pseudomonas</taxon>
    </lineage>
</organism>
<name>A0A9Q6N6E5_9PSED</name>
<comment type="caution">
    <text evidence="1">The sequence shown here is derived from an EMBL/GenBank/DDBJ whole genome shotgun (WGS) entry which is preliminary data.</text>
</comment>
<dbReference type="EMBL" id="QJRN01000033">
    <property type="protein sequence ID" value="PYC28981.1"/>
    <property type="molecule type" value="Genomic_DNA"/>
</dbReference>
<dbReference type="RefSeq" id="WP_102880284.1">
    <property type="nucleotide sequence ID" value="NZ_JAINDD010000019.1"/>
</dbReference>
<dbReference type="AlphaFoldDB" id="A0A9Q6N6E5"/>
<evidence type="ECO:0000313" key="2">
    <source>
        <dbReference type="Proteomes" id="UP000248188"/>
    </source>
</evidence>
<proteinExistence type="predicted"/>
<protein>
    <submittedName>
        <fullName evidence="1">Uncharacterized protein</fullName>
    </submittedName>
</protein>
<reference evidence="1 2" key="1">
    <citation type="submission" date="2018-06" db="EMBL/GenBank/DDBJ databases">
        <title>Pseudomonas diversity within urban Lake Michigan freshwaters.</title>
        <authorList>
            <person name="Batrich M."/>
            <person name="Hatzopoulos T."/>
            <person name="Putonti C."/>
        </authorList>
    </citation>
    <scope>NUCLEOTIDE SEQUENCE [LARGE SCALE GENOMIC DNA]</scope>
    <source>
        <strain evidence="1 2">MB-090624</strain>
    </source>
</reference>
<evidence type="ECO:0000313" key="1">
    <source>
        <dbReference type="EMBL" id="PYC28981.1"/>
    </source>
</evidence>
<sequence length="143" mass="16199">MNAFDFKKFNVGSIVRTADSCAALKHQIGFLIQVLEALDIKFSDCEQDPLLLAKAYVAGDIPIEQCKAQAAVWWAKIDEKGAVRAFQDRDVLMARLAICLLSNDEDDIAVLGDNLSWFFEVLGFLKVEPMKPIEMMKEYFEFK</sequence>
<accession>A0A9Q6N6E5</accession>